<reference evidence="1" key="1">
    <citation type="submission" date="2023-07" db="EMBL/GenBank/DDBJ databases">
        <title>Black Yeasts Isolated from many extreme environments.</title>
        <authorList>
            <person name="Coleine C."/>
            <person name="Stajich J.E."/>
            <person name="Selbmann L."/>
        </authorList>
    </citation>
    <scope>NUCLEOTIDE SEQUENCE</scope>
    <source>
        <strain evidence="1">CCFEE 5714</strain>
    </source>
</reference>
<proteinExistence type="predicted"/>
<protein>
    <submittedName>
        <fullName evidence="1">Uncharacterized protein</fullName>
    </submittedName>
</protein>
<organism evidence="1 2">
    <name type="scientific">Vermiconidia calcicola</name>
    <dbReference type="NCBI Taxonomy" id="1690605"/>
    <lineage>
        <taxon>Eukaryota</taxon>
        <taxon>Fungi</taxon>
        <taxon>Dikarya</taxon>
        <taxon>Ascomycota</taxon>
        <taxon>Pezizomycotina</taxon>
        <taxon>Dothideomycetes</taxon>
        <taxon>Dothideomycetidae</taxon>
        <taxon>Mycosphaerellales</taxon>
        <taxon>Extremaceae</taxon>
        <taxon>Vermiconidia</taxon>
    </lineage>
</organism>
<comment type="caution">
    <text evidence="1">The sequence shown here is derived from an EMBL/GenBank/DDBJ whole genome shotgun (WGS) entry which is preliminary data.</text>
</comment>
<sequence length="420" mass="47630">MSTVYGNAKQTAVYLGECDEATKVLLSVARDEWETQLPSGYAGYANWLSECGVHMGDYLKKERESPCASVSLQGVEGTRDPGLGHSIINWLQQTASPLWNAFFTRPWFLRTWIVQETMLSSAFVVVFGEEEILWHTVMVVTEAMQEMKALLHGNRHPSRNQVDENFTLPPIIAMRRSLGLVGGKALYPQSGPSEYQTGLKLWRLLSVLRLTSRFDCRDPRDKLYAILPLFERPIPKLLVPDYSKTTEEVYADCTWFLLSYDDPDVLLLAGQEQGETSMPSWVVDWRLPGKPGLRDQLLPPSWRGASLRGSENVCESPYRAGFVQDQRQIHARRDGEALILRGLVIGPDVPDSNVLKDKELICVLLGFREPYKMRALRDGWELVGNCFVPLLMDGEALAHFDWETAYAELPVTPLQDFRIY</sequence>
<evidence type="ECO:0000313" key="2">
    <source>
        <dbReference type="Proteomes" id="UP001281147"/>
    </source>
</evidence>
<keyword evidence="2" id="KW-1185">Reference proteome</keyword>
<accession>A0ACC3MAM3</accession>
<gene>
    <name evidence="1" type="ORF">LTR37_020662</name>
</gene>
<dbReference type="EMBL" id="JAUTXU010000378">
    <property type="protein sequence ID" value="KAK3682016.1"/>
    <property type="molecule type" value="Genomic_DNA"/>
</dbReference>
<evidence type="ECO:0000313" key="1">
    <source>
        <dbReference type="EMBL" id="KAK3682016.1"/>
    </source>
</evidence>
<name>A0ACC3MAM3_9PEZI</name>
<dbReference type="Proteomes" id="UP001281147">
    <property type="component" value="Unassembled WGS sequence"/>
</dbReference>